<evidence type="ECO:0000313" key="3">
    <source>
        <dbReference type="Proteomes" id="UP000247980"/>
    </source>
</evidence>
<dbReference type="PANTHER" id="PTHR18964:SF146">
    <property type="entry name" value="POLYPHOSPHATE GLUCOKINASE"/>
    <property type="match status" value="1"/>
</dbReference>
<dbReference type="InterPro" id="IPR000600">
    <property type="entry name" value="ROK"/>
</dbReference>
<accession>A0A2V5J760</accession>
<dbReference type="PANTHER" id="PTHR18964">
    <property type="entry name" value="ROK (REPRESSOR, ORF, KINASE) FAMILY"/>
    <property type="match status" value="1"/>
</dbReference>
<dbReference type="RefSeq" id="WP_110485140.1">
    <property type="nucleotide sequence ID" value="NZ_QJVC01000007.1"/>
</dbReference>
<comment type="caution">
    <text evidence="2">The sequence shown here is derived from an EMBL/GenBank/DDBJ whole genome shotgun (WGS) entry which is preliminary data.</text>
</comment>
<dbReference type="GO" id="GO:0016301">
    <property type="term" value="F:kinase activity"/>
    <property type="evidence" value="ECO:0007669"/>
    <property type="project" value="UniProtKB-KW"/>
</dbReference>
<dbReference type="Pfam" id="PF00480">
    <property type="entry name" value="ROK"/>
    <property type="match status" value="1"/>
</dbReference>
<dbReference type="InterPro" id="IPR043129">
    <property type="entry name" value="ATPase_NBD"/>
</dbReference>
<protein>
    <submittedName>
        <fullName evidence="2">Polyphosphate glucokinase</fullName>
    </submittedName>
</protein>
<proteinExistence type="inferred from homology"/>
<dbReference type="SUPFAM" id="SSF53067">
    <property type="entry name" value="Actin-like ATPase domain"/>
    <property type="match status" value="1"/>
</dbReference>
<dbReference type="NCBIfam" id="NF045942">
    <property type="entry name" value="PolPhglucPhase"/>
    <property type="match status" value="1"/>
</dbReference>
<evidence type="ECO:0000256" key="1">
    <source>
        <dbReference type="ARBA" id="ARBA00006479"/>
    </source>
</evidence>
<keyword evidence="2" id="KW-0418">Kinase</keyword>
<comment type="similarity">
    <text evidence="1">Belongs to the ROK (NagC/XylR) family.</text>
</comment>
<dbReference type="EMBL" id="QJVC01000007">
    <property type="protein sequence ID" value="PYI38600.1"/>
    <property type="molecule type" value="Genomic_DNA"/>
</dbReference>
<dbReference type="AlphaFoldDB" id="A0A2V5J760"/>
<dbReference type="CDD" id="cd24058">
    <property type="entry name" value="ASKHA_NBD_ROK_PPGK"/>
    <property type="match status" value="1"/>
</dbReference>
<dbReference type="OrthoDB" id="849313at2"/>
<dbReference type="Gene3D" id="3.30.420.40">
    <property type="match status" value="2"/>
</dbReference>
<organism evidence="2 3">
    <name type="scientific">Arthrobacter psychrolactophilus</name>
    <dbReference type="NCBI Taxonomy" id="92442"/>
    <lineage>
        <taxon>Bacteria</taxon>
        <taxon>Bacillati</taxon>
        <taxon>Actinomycetota</taxon>
        <taxon>Actinomycetes</taxon>
        <taxon>Micrococcales</taxon>
        <taxon>Micrococcaceae</taxon>
        <taxon>Arthrobacter</taxon>
    </lineage>
</organism>
<gene>
    <name evidence="2" type="ORF">CVS30_09745</name>
</gene>
<keyword evidence="2" id="KW-0808">Transferase</keyword>
<sequence>MSKKHSSASTVIGIDIGGTGIKGGIVDLDSGEVLGDRYRIPTPTPSTPQAVAKVVKEIVDELMTREHAPHEDAPVGITFPAIISHGVARSAANVDKSWIDADVDSIFTKELGRDVQVMNDADAAGLAEARYGAGKDVDGTVLVITLGTGIGSAFIYDGKLIPNVELGHLELDGFNAESKASASARERDDISWDEYSQRLQRYFSHVEFLFSPELFIIGGGISKRSEDYLPQLKLRTKIITAELKNNAGIVGGALQAAVHFKLTK</sequence>
<evidence type="ECO:0000313" key="2">
    <source>
        <dbReference type="EMBL" id="PYI38600.1"/>
    </source>
</evidence>
<reference evidence="2 3" key="1">
    <citation type="submission" date="2018-05" db="EMBL/GenBank/DDBJ databases">
        <title>Genetic diversity of glacier-inhabiting Cryobacterium bacteria in China and description of Cryobacterium mengkeensis sp. nov. and Arthrobacter glacialis sp. nov.</title>
        <authorList>
            <person name="Liu Q."/>
            <person name="Xin Y.-H."/>
        </authorList>
    </citation>
    <scope>NUCLEOTIDE SEQUENCE [LARGE SCALE GENOMIC DNA]</scope>
    <source>
        <strain evidence="2 3">B7</strain>
    </source>
</reference>
<name>A0A2V5J760_9MICC</name>
<keyword evidence="3" id="KW-1185">Reference proteome</keyword>
<dbReference type="Proteomes" id="UP000247980">
    <property type="component" value="Unassembled WGS sequence"/>
</dbReference>